<feature type="coiled-coil region" evidence="1">
    <location>
        <begin position="23"/>
        <end position="57"/>
    </location>
</feature>
<evidence type="ECO:0000256" key="1">
    <source>
        <dbReference type="SAM" id="Coils"/>
    </source>
</evidence>
<accession>A0A6M3LKH5</accession>
<organism evidence="2">
    <name type="scientific">viral metagenome</name>
    <dbReference type="NCBI Taxonomy" id="1070528"/>
    <lineage>
        <taxon>unclassified sequences</taxon>
        <taxon>metagenomes</taxon>
        <taxon>organismal metagenomes</taxon>
    </lineage>
</organism>
<gene>
    <name evidence="2" type="ORF">MM415B04275_0002</name>
</gene>
<protein>
    <submittedName>
        <fullName evidence="2">Uncharacterized protein</fullName>
    </submittedName>
</protein>
<proteinExistence type="predicted"/>
<evidence type="ECO:0000313" key="2">
    <source>
        <dbReference type="EMBL" id="QJA93305.1"/>
    </source>
</evidence>
<keyword evidence="1" id="KW-0175">Coiled coil</keyword>
<name>A0A6M3LKH5_9ZZZZ</name>
<sequence>MQNGRTAEIDRLRAKNAKLIYSLEEMMSAGANLKAENAKLRQKVEELREALTEAKGRLRDPYGYFLRDSAKKDNCGNCGNMKPCQLQGNSDRISCKYAEGWPHWSHKCKYWIAKSENAALRLDEIARGQFCFEEGV</sequence>
<dbReference type="EMBL" id="MT143139">
    <property type="protein sequence ID" value="QJA93305.1"/>
    <property type="molecule type" value="Genomic_DNA"/>
</dbReference>
<reference evidence="2" key="1">
    <citation type="submission" date="2020-03" db="EMBL/GenBank/DDBJ databases">
        <title>The deep terrestrial virosphere.</title>
        <authorList>
            <person name="Holmfeldt K."/>
            <person name="Nilsson E."/>
            <person name="Simone D."/>
            <person name="Lopez-Fernandez M."/>
            <person name="Wu X."/>
            <person name="de Brujin I."/>
            <person name="Lundin D."/>
            <person name="Andersson A."/>
            <person name="Bertilsson S."/>
            <person name="Dopson M."/>
        </authorList>
    </citation>
    <scope>NUCLEOTIDE SEQUENCE</scope>
    <source>
        <strain evidence="2">MM415B04275</strain>
    </source>
</reference>
<dbReference type="AlphaFoldDB" id="A0A6M3LKH5"/>